<protein>
    <submittedName>
        <fullName evidence="1">Uncharacterized protein</fullName>
    </submittedName>
</protein>
<organism evidence="1 2">
    <name type="scientific">Nibribacter koreensis</name>
    <dbReference type="NCBI Taxonomy" id="1084519"/>
    <lineage>
        <taxon>Bacteria</taxon>
        <taxon>Pseudomonadati</taxon>
        <taxon>Bacteroidota</taxon>
        <taxon>Cytophagia</taxon>
        <taxon>Cytophagales</taxon>
        <taxon>Hymenobacteraceae</taxon>
        <taxon>Nibribacter</taxon>
    </lineage>
</organism>
<name>A0ABP8FW17_9BACT</name>
<dbReference type="Proteomes" id="UP001501844">
    <property type="component" value="Unassembled WGS sequence"/>
</dbReference>
<keyword evidence="2" id="KW-1185">Reference proteome</keyword>
<sequence>MQEAPVTAQEPVLEGLTPEEKLDSAEVEMAVKRMQPRNDSGEGEWILTGYVGSKKFIEDPDVLTLLPNGKYFVFNDFYGKANFPVIEKGLYELDSKAKTLTLKSRKLSKNGYSFLEDESTAVRIKISELTDDKIILCFAPDTCGEFERLSDYLNKRGL</sequence>
<gene>
    <name evidence="1" type="ORF">GCM10023183_31150</name>
</gene>
<comment type="caution">
    <text evidence="1">The sequence shown here is derived from an EMBL/GenBank/DDBJ whole genome shotgun (WGS) entry which is preliminary data.</text>
</comment>
<evidence type="ECO:0000313" key="1">
    <source>
        <dbReference type="EMBL" id="GAA4312197.1"/>
    </source>
</evidence>
<proteinExistence type="predicted"/>
<accession>A0ABP8FW17</accession>
<dbReference type="EMBL" id="BAABGX010000003">
    <property type="protein sequence ID" value="GAA4312197.1"/>
    <property type="molecule type" value="Genomic_DNA"/>
</dbReference>
<evidence type="ECO:0000313" key="2">
    <source>
        <dbReference type="Proteomes" id="UP001501844"/>
    </source>
</evidence>
<reference evidence="2" key="1">
    <citation type="journal article" date="2019" name="Int. J. Syst. Evol. Microbiol.">
        <title>The Global Catalogue of Microorganisms (GCM) 10K type strain sequencing project: providing services to taxonomists for standard genome sequencing and annotation.</title>
        <authorList>
            <consortium name="The Broad Institute Genomics Platform"/>
            <consortium name="The Broad Institute Genome Sequencing Center for Infectious Disease"/>
            <person name="Wu L."/>
            <person name="Ma J."/>
        </authorList>
    </citation>
    <scope>NUCLEOTIDE SEQUENCE [LARGE SCALE GENOMIC DNA]</scope>
    <source>
        <strain evidence="2">JCM 17917</strain>
    </source>
</reference>